<dbReference type="GO" id="GO:0045202">
    <property type="term" value="C:synapse"/>
    <property type="evidence" value="ECO:0007669"/>
    <property type="project" value="GOC"/>
</dbReference>
<keyword evidence="3" id="KW-0963">Cytoplasm</keyword>
<dbReference type="GO" id="GO:0046716">
    <property type="term" value="P:muscle cell cellular homeostasis"/>
    <property type="evidence" value="ECO:0007669"/>
    <property type="project" value="UniProtKB-ARBA"/>
</dbReference>
<evidence type="ECO:0000259" key="10">
    <source>
        <dbReference type="PROSITE" id="PS50135"/>
    </source>
</evidence>
<dbReference type="PANTHER" id="PTHR12268:SF14">
    <property type="entry name" value="DYSTROPHIN-1"/>
    <property type="match status" value="1"/>
</dbReference>
<dbReference type="GO" id="GO:0050804">
    <property type="term" value="P:modulation of chemical synaptic transmission"/>
    <property type="evidence" value="ECO:0007669"/>
    <property type="project" value="UniProtKB-ARBA"/>
</dbReference>
<evidence type="ECO:0000256" key="1">
    <source>
        <dbReference type="ARBA" id="ARBA00004245"/>
    </source>
</evidence>
<dbReference type="KEGG" id="clec:106663255"/>
<evidence type="ECO:0000256" key="4">
    <source>
        <dbReference type="ARBA" id="ARBA00022723"/>
    </source>
</evidence>
<feature type="domain" description="ZZ-type" evidence="10">
    <location>
        <begin position="235"/>
        <end position="290"/>
    </location>
</feature>
<reference evidence="11" key="1">
    <citation type="submission" date="2022-01" db="UniProtKB">
        <authorList>
            <consortium name="EnsemblMetazoa"/>
        </authorList>
    </citation>
    <scope>IDENTIFICATION</scope>
</reference>
<dbReference type="Pfam" id="PF00569">
    <property type="entry name" value="ZZ"/>
    <property type="match status" value="1"/>
</dbReference>
<evidence type="ECO:0000313" key="11">
    <source>
        <dbReference type="EnsemblMetazoa" id="XP_014243436.1"/>
    </source>
</evidence>
<dbReference type="GO" id="GO:0099536">
    <property type="term" value="P:synaptic signaling"/>
    <property type="evidence" value="ECO:0007669"/>
    <property type="project" value="TreeGrafter"/>
</dbReference>
<dbReference type="EnsemblMetazoa" id="XM_014387950.2">
    <property type="protein sequence ID" value="XP_014243436.1"/>
    <property type="gene ID" value="LOC106663255"/>
</dbReference>
<dbReference type="PROSITE" id="PS50135">
    <property type="entry name" value="ZF_ZZ_2"/>
    <property type="match status" value="1"/>
</dbReference>
<keyword evidence="6" id="KW-0862">Zinc</keyword>
<evidence type="ECO:0000256" key="7">
    <source>
        <dbReference type="ARBA" id="ARBA00022837"/>
    </source>
</evidence>
<keyword evidence="8" id="KW-0206">Cytoskeleton</keyword>
<dbReference type="GeneID" id="106663255"/>
<accession>A0A8I6RJV5</accession>
<dbReference type="InterPro" id="IPR043145">
    <property type="entry name" value="Znf_ZZ_sf"/>
</dbReference>
<evidence type="ECO:0000256" key="8">
    <source>
        <dbReference type="ARBA" id="ARBA00023212"/>
    </source>
</evidence>
<dbReference type="Pfam" id="PF09069">
    <property type="entry name" value="EF-hand_3"/>
    <property type="match status" value="1"/>
</dbReference>
<dbReference type="OMA" id="ASEFICW"/>
<dbReference type="Gene3D" id="1.10.238.10">
    <property type="entry name" value="EF-hand"/>
    <property type="match status" value="2"/>
</dbReference>
<dbReference type="InterPro" id="IPR015154">
    <property type="entry name" value="EF-hand_dom_typ2"/>
</dbReference>
<keyword evidence="4" id="KW-0479">Metal-binding</keyword>
<dbReference type="SMART" id="SM00291">
    <property type="entry name" value="ZnF_ZZ"/>
    <property type="match status" value="1"/>
</dbReference>
<dbReference type="GO" id="GO:0016010">
    <property type="term" value="C:dystrophin-associated glycoprotein complex"/>
    <property type="evidence" value="ECO:0007669"/>
    <property type="project" value="UniProtKB-ARBA"/>
</dbReference>
<dbReference type="OrthoDB" id="10014385at2759"/>
<evidence type="ECO:0000256" key="2">
    <source>
        <dbReference type="ARBA" id="ARBA00004278"/>
    </source>
</evidence>
<organism evidence="11 12">
    <name type="scientific">Cimex lectularius</name>
    <name type="common">Bed bug</name>
    <name type="synonym">Acanthia lectularia</name>
    <dbReference type="NCBI Taxonomy" id="79782"/>
    <lineage>
        <taxon>Eukaryota</taxon>
        <taxon>Metazoa</taxon>
        <taxon>Ecdysozoa</taxon>
        <taxon>Arthropoda</taxon>
        <taxon>Hexapoda</taxon>
        <taxon>Insecta</taxon>
        <taxon>Pterygota</taxon>
        <taxon>Neoptera</taxon>
        <taxon>Paraneoptera</taxon>
        <taxon>Hemiptera</taxon>
        <taxon>Heteroptera</taxon>
        <taxon>Panheteroptera</taxon>
        <taxon>Cimicomorpha</taxon>
        <taxon>Cimicidae</taxon>
        <taxon>Cimex</taxon>
    </lineage>
</organism>
<dbReference type="Gene3D" id="3.30.60.90">
    <property type="match status" value="1"/>
</dbReference>
<dbReference type="InterPro" id="IPR050774">
    <property type="entry name" value="KCMF1/Dystrophin"/>
</dbReference>
<dbReference type="InterPro" id="IPR000433">
    <property type="entry name" value="Znf_ZZ"/>
</dbReference>
<dbReference type="GO" id="GO:0008270">
    <property type="term" value="F:zinc ion binding"/>
    <property type="evidence" value="ECO:0007669"/>
    <property type="project" value="UniProtKB-KW"/>
</dbReference>
<proteinExistence type="predicted"/>
<dbReference type="SUPFAM" id="SSF57850">
    <property type="entry name" value="RING/U-box"/>
    <property type="match status" value="1"/>
</dbReference>
<dbReference type="SUPFAM" id="SSF47473">
    <property type="entry name" value="EF-hand"/>
    <property type="match status" value="2"/>
</dbReference>
<dbReference type="PANTHER" id="PTHR12268">
    <property type="entry name" value="E3 UBIQUITIN-PROTEIN LIGASE KCMF1"/>
    <property type="match status" value="1"/>
</dbReference>
<keyword evidence="7" id="KW-0106">Calcium</keyword>
<evidence type="ECO:0000256" key="5">
    <source>
        <dbReference type="ARBA" id="ARBA00022771"/>
    </source>
</evidence>
<dbReference type="AlphaFoldDB" id="A0A8I6RJV5"/>
<dbReference type="Pfam" id="PF09068">
    <property type="entry name" value="EF-hand_2"/>
    <property type="match status" value="1"/>
</dbReference>
<evidence type="ECO:0000256" key="9">
    <source>
        <dbReference type="PROSITE-ProRule" id="PRU00228"/>
    </source>
</evidence>
<dbReference type="RefSeq" id="XP_014243436.1">
    <property type="nucleotide sequence ID" value="XM_014387950.2"/>
</dbReference>
<evidence type="ECO:0000256" key="3">
    <source>
        <dbReference type="ARBA" id="ARBA00022490"/>
    </source>
</evidence>
<keyword evidence="5 9" id="KW-0863">Zinc-finger</keyword>
<evidence type="ECO:0000256" key="6">
    <source>
        <dbReference type="ARBA" id="ARBA00022833"/>
    </source>
</evidence>
<sequence>MKGRSDGSSSPADATSGLAALYDASRSCDRIKYAAYRTAAKVKVFQDGLGLGAVRVSTVDGVLARHRLVYTNEKIFVGDEQLESILYDLFYASRAEQGARFDVERRVSLTKEFLTKVFNSDKISVLDLKVCLVCLCGSPLQAKYQYWFKQLCDHNLLLPRTRLNKLLDSLLALTRFLSESNTFSSKYVESTLDSCYGTSSFGVNASEFICWTLKEPQLLVWLSTLYRMRAAEGVEHGVRCASCGSSVLGLRYSCLKCIGYDLCQECFFTGKVTKKHKLSHKICEYCVRTSSCVMLIRSLLYRLVRNRSKLQYLPADDGPEIPDDSVFERPGDKLTDIISQIEAQRKLLNEHDAETISDHVKFLEEHAERLRSLRKDIQDDFFMSTPVKKLTAAFDLSPVVEVHDDPSTSRFSDWADEISKDVSYTQQLHRDLDLVMQKLNGLIDSNFSDEETTKV</sequence>
<dbReference type="GO" id="GO:0005737">
    <property type="term" value="C:cytoplasm"/>
    <property type="evidence" value="ECO:0007669"/>
    <property type="project" value="UniProtKB-SubCell"/>
</dbReference>
<dbReference type="Proteomes" id="UP000494040">
    <property type="component" value="Unassembled WGS sequence"/>
</dbReference>
<name>A0A8I6RJV5_CIMLE</name>
<dbReference type="PROSITE" id="PS01357">
    <property type="entry name" value="ZF_ZZ_1"/>
    <property type="match status" value="1"/>
</dbReference>
<evidence type="ECO:0000313" key="12">
    <source>
        <dbReference type="Proteomes" id="UP000494040"/>
    </source>
</evidence>
<protein>
    <recommendedName>
        <fullName evidence="10">ZZ-type domain-containing protein</fullName>
    </recommendedName>
</protein>
<dbReference type="InterPro" id="IPR011992">
    <property type="entry name" value="EF-hand-dom_pair"/>
</dbReference>
<keyword evidence="12" id="KW-1185">Reference proteome</keyword>
<dbReference type="InterPro" id="IPR015153">
    <property type="entry name" value="EF-hand_dom_typ1"/>
</dbReference>
<comment type="subcellular location">
    <subcellularLocation>
        <location evidence="2">Cell membrane</location>
        <location evidence="2">Sarcolemma</location>
        <topology evidence="2">Peripheral membrane protein</topology>
        <orientation evidence="2">Cytoplasmic side</orientation>
    </subcellularLocation>
    <subcellularLocation>
        <location evidence="1">Cytoplasm</location>
        <location evidence="1">Cytoskeleton</location>
    </subcellularLocation>
</comment>